<dbReference type="SMART" id="SM00283">
    <property type="entry name" value="MA"/>
    <property type="match status" value="1"/>
</dbReference>
<evidence type="ECO:0000256" key="8">
    <source>
        <dbReference type="ARBA" id="ARBA00023224"/>
    </source>
</evidence>
<proteinExistence type="inferred from homology"/>
<evidence type="ECO:0000256" key="10">
    <source>
        <dbReference type="PROSITE-ProRule" id="PRU00284"/>
    </source>
</evidence>
<reference evidence="14 15" key="1">
    <citation type="submission" date="2017-10" db="EMBL/GenBank/DDBJ databases">
        <authorList>
            <person name="Banno H."/>
            <person name="Chua N.-H."/>
        </authorList>
    </citation>
    <scope>NUCLEOTIDE SEQUENCE [LARGE SCALE GENOMIC DNA]</scope>
    <source>
        <strain evidence="14">Vibrio tapetis CECT4600</strain>
    </source>
</reference>
<evidence type="ECO:0000313" key="15">
    <source>
        <dbReference type="Proteomes" id="UP000235828"/>
    </source>
</evidence>
<evidence type="ECO:0000256" key="2">
    <source>
        <dbReference type="ARBA" id="ARBA00004651"/>
    </source>
</evidence>
<dbReference type="Pfam" id="PF00672">
    <property type="entry name" value="HAMP"/>
    <property type="match status" value="1"/>
</dbReference>
<dbReference type="PROSITE" id="PS51257">
    <property type="entry name" value="PROKAR_LIPOPROTEIN"/>
    <property type="match status" value="1"/>
</dbReference>
<dbReference type="SUPFAM" id="SSF103190">
    <property type="entry name" value="Sensory domain-like"/>
    <property type="match status" value="1"/>
</dbReference>
<evidence type="ECO:0000259" key="13">
    <source>
        <dbReference type="PROSITE" id="PS50885"/>
    </source>
</evidence>
<evidence type="ECO:0000256" key="1">
    <source>
        <dbReference type="ARBA" id="ARBA00004533"/>
    </source>
</evidence>
<dbReference type="CDD" id="cd11386">
    <property type="entry name" value="MCP_signal"/>
    <property type="match status" value="1"/>
</dbReference>
<dbReference type="PANTHER" id="PTHR32089:SF117">
    <property type="entry name" value="METHYL ACCEPTING SENSORY TRANSDUCER WITH CACHE_1 SMALL MOLECULE BINDING DOMAIN"/>
    <property type="match status" value="1"/>
</dbReference>
<keyword evidence="7 11" id="KW-0472">Membrane</keyword>
<dbReference type="EMBL" id="LT960611">
    <property type="protein sequence ID" value="SON48653.1"/>
    <property type="molecule type" value="Genomic_DNA"/>
</dbReference>
<evidence type="ECO:0000256" key="7">
    <source>
        <dbReference type="ARBA" id="ARBA00023136"/>
    </source>
</evidence>
<evidence type="ECO:0000259" key="12">
    <source>
        <dbReference type="PROSITE" id="PS50111"/>
    </source>
</evidence>
<evidence type="ECO:0000256" key="5">
    <source>
        <dbReference type="ARBA" id="ARBA00022692"/>
    </source>
</evidence>
<evidence type="ECO:0000256" key="4">
    <source>
        <dbReference type="ARBA" id="ARBA00022500"/>
    </source>
</evidence>
<dbReference type="CDD" id="cd06225">
    <property type="entry name" value="HAMP"/>
    <property type="match status" value="1"/>
</dbReference>
<dbReference type="PROSITE" id="PS50111">
    <property type="entry name" value="CHEMOTAXIS_TRANSDUC_2"/>
    <property type="match status" value="1"/>
</dbReference>
<dbReference type="SMART" id="SM00304">
    <property type="entry name" value="HAMP"/>
    <property type="match status" value="1"/>
</dbReference>
<keyword evidence="6 11" id="KW-1133">Transmembrane helix</keyword>
<comment type="similarity">
    <text evidence="9">Belongs to the methyl-accepting chemotaxis (MCP) protein family.</text>
</comment>
<dbReference type="SUPFAM" id="SSF58104">
    <property type="entry name" value="Methyl-accepting chemotaxis protein (MCP) signaling domain"/>
    <property type="match status" value="1"/>
</dbReference>
<dbReference type="CDD" id="cd12913">
    <property type="entry name" value="PDC1_MCP_like"/>
    <property type="match status" value="1"/>
</dbReference>
<feature type="transmembrane region" description="Helical" evidence="11">
    <location>
        <begin position="273"/>
        <end position="295"/>
    </location>
</feature>
<dbReference type="Pfam" id="PF00015">
    <property type="entry name" value="MCPsignal"/>
    <property type="match status" value="1"/>
</dbReference>
<dbReference type="InterPro" id="IPR029151">
    <property type="entry name" value="Sensor-like_sf"/>
</dbReference>
<dbReference type="FunFam" id="1.10.287.950:FF:000001">
    <property type="entry name" value="Methyl-accepting chemotaxis sensory transducer"/>
    <property type="match status" value="1"/>
</dbReference>
<organism evidence="14 15">
    <name type="scientific">Vibrio tapetis subsp. tapetis</name>
    <dbReference type="NCBI Taxonomy" id="1671868"/>
    <lineage>
        <taxon>Bacteria</taxon>
        <taxon>Pseudomonadati</taxon>
        <taxon>Pseudomonadota</taxon>
        <taxon>Gammaproteobacteria</taxon>
        <taxon>Vibrionales</taxon>
        <taxon>Vibrionaceae</taxon>
        <taxon>Vibrio</taxon>
    </lineage>
</organism>
<dbReference type="AlphaFoldDB" id="A0A2N8Z9V7"/>
<evidence type="ECO:0000256" key="3">
    <source>
        <dbReference type="ARBA" id="ARBA00022475"/>
    </source>
</evidence>
<name>A0A2N8Z9V7_9VIBR</name>
<dbReference type="CDD" id="cd12912">
    <property type="entry name" value="PDC2_MCP_like"/>
    <property type="match status" value="1"/>
</dbReference>
<keyword evidence="8 10" id="KW-0807">Transducer</keyword>
<dbReference type="Proteomes" id="UP000235828">
    <property type="component" value="Chromosome A"/>
</dbReference>
<dbReference type="Pfam" id="PF02743">
    <property type="entry name" value="dCache_1"/>
    <property type="match status" value="1"/>
</dbReference>
<keyword evidence="15" id="KW-1185">Reference proteome</keyword>
<keyword evidence="5 11" id="KW-0812">Transmembrane</keyword>
<dbReference type="GO" id="GO:0007165">
    <property type="term" value="P:signal transduction"/>
    <property type="evidence" value="ECO:0007669"/>
    <property type="project" value="UniProtKB-KW"/>
</dbReference>
<feature type="domain" description="HAMP" evidence="13">
    <location>
        <begin position="292"/>
        <end position="346"/>
    </location>
</feature>
<evidence type="ECO:0000313" key="14">
    <source>
        <dbReference type="EMBL" id="SON48653.1"/>
    </source>
</evidence>
<accession>A0A2N8Z9V7</accession>
<dbReference type="KEGG" id="vta:A0674"/>
<dbReference type="OrthoDB" id="2489132at2"/>
<dbReference type="Gene3D" id="1.10.287.950">
    <property type="entry name" value="Methyl-accepting chemotaxis protein"/>
    <property type="match status" value="1"/>
</dbReference>
<keyword evidence="3" id="KW-1003">Cell membrane</keyword>
<dbReference type="InterPro" id="IPR033479">
    <property type="entry name" value="dCache_1"/>
</dbReference>
<feature type="transmembrane region" description="Helical" evidence="11">
    <location>
        <begin position="7"/>
        <end position="28"/>
    </location>
</feature>
<evidence type="ECO:0000256" key="9">
    <source>
        <dbReference type="ARBA" id="ARBA00029447"/>
    </source>
</evidence>
<keyword evidence="4" id="KW-0145">Chemotaxis</keyword>
<dbReference type="GO" id="GO:0006935">
    <property type="term" value="P:chemotaxis"/>
    <property type="evidence" value="ECO:0007669"/>
    <property type="project" value="UniProtKB-KW"/>
</dbReference>
<evidence type="ECO:0000256" key="6">
    <source>
        <dbReference type="ARBA" id="ARBA00022989"/>
    </source>
</evidence>
<feature type="domain" description="Methyl-accepting transducer" evidence="12">
    <location>
        <begin position="351"/>
        <end position="587"/>
    </location>
</feature>
<dbReference type="PANTHER" id="PTHR32089">
    <property type="entry name" value="METHYL-ACCEPTING CHEMOTAXIS PROTEIN MCPB"/>
    <property type="match status" value="1"/>
</dbReference>
<evidence type="ECO:0000256" key="11">
    <source>
        <dbReference type="SAM" id="Phobius"/>
    </source>
</evidence>
<gene>
    <name evidence="14" type="ORF">VTAP4600_A0674</name>
</gene>
<dbReference type="GO" id="GO:0005886">
    <property type="term" value="C:plasma membrane"/>
    <property type="evidence" value="ECO:0007669"/>
    <property type="project" value="UniProtKB-SubCell"/>
</dbReference>
<dbReference type="InterPro" id="IPR003660">
    <property type="entry name" value="HAMP_dom"/>
</dbReference>
<protein>
    <submittedName>
        <fullName evidence="14">Methyl-accepting chemotaxis protein</fullName>
    </submittedName>
</protein>
<comment type="subcellular location">
    <subcellularLocation>
        <location evidence="1">Cell inner membrane</location>
    </subcellularLocation>
    <subcellularLocation>
        <location evidence="2">Cell membrane</location>
        <topology evidence="2">Multi-pass membrane protein</topology>
    </subcellularLocation>
</comment>
<sequence>MKFKSKIVIASSMCVIGAVACLSTYQYFSISDYVQKSVSENISLALDESKLAVESELSKNSVLVASISDLIELSPQDKSHVSTILDTPTFKKSFIVVGLGYESDGSLVENDPSWLPDSSYDSKTRPWYETAKSTGTLNVTEPYFDDITNEMVVSLAAPIKNSGQFVGSLFADVSLKELATKINKIKLVGDGHSFVISPNGTFVAHPNSQYNGKKLLDIFPDLVNGDAMQLANVEGKQQIVKMMPAGTQGWKVGVMVSNEAAYSELSAINKANILFGLLAIILSVFVVSMVTIRLLRPLESLNKAINDVATGEGDLTQRLSTDTDQEFSELAAGFNTFIASLQSMVQQLQVIGGDIKNNNGMISNGAGASSSAMGKQMEQLEMLATAMHEMSVTASDVANSAQSASDSASVADNATVEGDEIVGNTQRSITQLADRISEAVVKVSELESASDNIENILRVISEIAEQTNLLALNAAIEAARAGESGRGFAVVADEVRNLASRTQQSTSEIQEMITQLQTGASGVTKVMQESASMASVAVEESSKASDALNRIKDSIGVISEMNMQIATAAQEQSHVADEINVNTLQIKDLSTEVSTLANGAVSAVDEQQQRIEQQDSILGRFVV</sequence>
<dbReference type="Gene3D" id="3.30.450.20">
    <property type="entry name" value="PAS domain"/>
    <property type="match status" value="2"/>
</dbReference>
<dbReference type="InterPro" id="IPR004089">
    <property type="entry name" value="MCPsignal_dom"/>
</dbReference>
<dbReference type="PROSITE" id="PS50885">
    <property type="entry name" value="HAMP"/>
    <property type="match status" value="1"/>
</dbReference>
<dbReference type="RefSeq" id="WP_102521458.1">
    <property type="nucleotide sequence ID" value="NZ_LT960611.1"/>
</dbReference>